<keyword evidence="1" id="KW-0812">Transmembrane</keyword>
<proteinExistence type="predicted"/>
<reference evidence="2" key="1">
    <citation type="journal article" date="2020" name="Gigascience">
        <title>An improved pig reference genome sequence to enable pig genetics and genomics research.</title>
        <authorList>
            <person name="Warr A."/>
            <person name="Affara N."/>
            <person name="Aken B."/>
            <person name="Beiki H."/>
            <person name="Bickhart D.M."/>
            <person name="Billis K."/>
            <person name="Chow W."/>
            <person name="Eory L."/>
            <person name="Finlayson H.A."/>
            <person name="Flicek P."/>
            <person name="Giron C.G."/>
            <person name="Griffin D.K."/>
            <person name="Hall R."/>
            <person name="Hannum G."/>
            <person name="Hourlier T."/>
            <person name="Howe K."/>
            <person name="Hume D.A."/>
            <person name="Izuogu O."/>
            <person name="Kim K."/>
            <person name="Koren S."/>
            <person name="Liu H."/>
            <person name="Manchanda N."/>
            <person name="Martin F.J."/>
            <person name="Nonneman D.J."/>
            <person name="O'Connor R.E."/>
            <person name="Phillippy A.M."/>
            <person name="Rohrer G.A."/>
            <person name="Rosen B.D."/>
            <person name="Rund L.A."/>
            <person name="Sargent C.A."/>
            <person name="Schook L.B."/>
            <person name="Schroeder S.G."/>
            <person name="Schwartz A.S."/>
            <person name="Skinner B.M."/>
            <person name="Talbot R."/>
            <person name="Tseng E."/>
            <person name="Tuggle C.K."/>
            <person name="Watson M."/>
            <person name="Smith T.P.L."/>
            <person name="Archibald A.L."/>
        </authorList>
    </citation>
    <scope>NUCLEOTIDE SEQUENCE [LARGE SCALE GENOMIC DNA]</scope>
    <source>
        <strain evidence="2">Duroc</strain>
    </source>
</reference>
<evidence type="ECO:0000313" key="3">
    <source>
        <dbReference type="Proteomes" id="UP000008227"/>
    </source>
</evidence>
<reference evidence="2" key="3">
    <citation type="submission" date="2025-09" db="UniProtKB">
        <authorList>
            <consortium name="Ensembl"/>
        </authorList>
    </citation>
    <scope>IDENTIFICATION</scope>
</reference>
<keyword evidence="1" id="KW-1133">Transmembrane helix</keyword>
<gene>
    <name evidence="2" type="primary">MS4A13</name>
</gene>
<dbReference type="GeneTree" id="ENSGT00390000015662"/>
<dbReference type="AlphaFoldDB" id="A0A8W4FKG7"/>
<name>A0A8W4FKG7_PIG</name>
<keyword evidence="3" id="KW-1185">Reference proteome</keyword>
<evidence type="ECO:0000256" key="1">
    <source>
        <dbReference type="SAM" id="Phobius"/>
    </source>
</evidence>
<sequence>MAPCACCSKVSIADSLVLGAIQIMIGIFSVFMWYLLLILYMGQIKGVFGTYEPISYKAGCALWGVIFVVSGISIIRATRHPSQRLKLGREISRVLLGFYPLELGISFTYTIFSCVGLCRKNEDLTEEAESTL</sequence>
<feature type="transmembrane region" description="Helical" evidence="1">
    <location>
        <begin position="94"/>
        <end position="112"/>
    </location>
</feature>
<feature type="transmembrane region" description="Helical" evidence="1">
    <location>
        <begin position="16"/>
        <end position="42"/>
    </location>
</feature>
<dbReference type="Ensembl" id="ENSSSCT00000094405.1">
    <property type="protein sequence ID" value="ENSSSCP00000079824.1"/>
    <property type="gene ID" value="ENSSSCG00000032893.3"/>
</dbReference>
<reference evidence="2" key="2">
    <citation type="submission" date="2025-08" db="UniProtKB">
        <authorList>
            <consortium name="Ensembl"/>
        </authorList>
    </citation>
    <scope>IDENTIFICATION</scope>
</reference>
<accession>A0A8W4FKG7</accession>
<dbReference type="Proteomes" id="UP000008227">
    <property type="component" value="Chromosome 2"/>
</dbReference>
<evidence type="ECO:0000313" key="2">
    <source>
        <dbReference type="Ensembl" id="ENSSSCP00000079824.1"/>
    </source>
</evidence>
<protein>
    <submittedName>
        <fullName evidence="2">Membrane spanning 4-domains A13</fullName>
    </submittedName>
</protein>
<keyword evidence="1" id="KW-0472">Membrane</keyword>
<organism evidence="2 3">
    <name type="scientific">Sus scrofa</name>
    <name type="common">Pig</name>
    <dbReference type="NCBI Taxonomy" id="9823"/>
    <lineage>
        <taxon>Eukaryota</taxon>
        <taxon>Metazoa</taxon>
        <taxon>Chordata</taxon>
        <taxon>Craniata</taxon>
        <taxon>Vertebrata</taxon>
        <taxon>Euteleostomi</taxon>
        <taxon>Mammalia</taxon>
        <taxon>Eutheria</taxon>
        <taxon>Laurasiatheria</taxon>
        <taxon>Artiodactyla</taxon>
        <taxon>Suina</taxon>
        <taxon>Suidae</taxon>
        <taxon>Sus</taxon>
    </lineage>
</organism>
<feature type="transmembrane region" description="Helical" evidence="1">
    <location>
        <begin position="54"/>
        <end position="74"/>
    </location>
</feature>